<evidence type="ECO:0000256" key="3">
    <source>
        <dbReference type="PROSITE-ProRule" id="PRU00339"/>
    </source>
</evidence>
<organism evidence="4 5">
    <name type="scientific">Lysinibacillus fusiformis</name>
    <dbReference type="NCBI Taxonomy" id="28031"/>
    <lineage>
        <taxon>Bacteria</taxon>
        <taxon>Bacillati</taxon>
        <taxon>Bacillota</taxon>
        <taxon>Bacilli</taxon>
        <taxon>Bacillales</taxon>
        <taxon>Bacillaceae</taxon>
        <taxon>Lysinibacillus</taxon>
    </lineage>
</organism>
<evidence type="ECO:0000256" key="1">
    <source>
        <dbReference type="ARBA" id="ARBA00022737"/>
    </source>
</evidence>
<keyword evidence="2 3" id="KW-0802">TPR repeat</keyword>
<evidence type="ECO:0000313" key="4">
    <source>
        <dbReference type="EMBL" id="PKU52881.1"/>
    </source>
</evidence>
<feature type="repeat" description="TPR" evidence="3">
    <location>
        <begin position="274"/>
        <end position="307"/>
    </location>
</feature>
<evidence type="ECO:0000256" key="2">
    <source>
        <dbReference type="ARBA" id="ARBA00022803"/>
    </source>
</evidence>
<dbReference type="PANTHER" id="PTHR45586">
    <property type="entry name" value="TPR REPEAT-CONTAINING PROTEIN PA4667"/>
    <property type="match status" value="1"/>
</dbReference>
<dbReference type="InterPro" id="IPR019734">
    <property type="entry name" value="TPR_rpt"/>
</dbReference>
<dbReference type="Pfam" id="PF25058">
    <property type="entry name" value="ARM_TT21"/>
    <property type="match status" value="1"/>
</dbReference>
<dbReference type="AlphaFoldDB" id="A0A2I0V3K0"/>
<proteinExistence type="predicted"/>
<dbReference type="Proteomes" id="UP000234956">
    <property type="component" value="Unassembled WGS sequence"/>
</dbReference>
<gene>
    <name evidence="4" type="ORF">CRI88_00705</name>
</gene>
<dbReference type="PANTHER" id="PTHR45586:SF15">
    <property type="entry name" value="TPR REPEAT-CONTAINING PROTEIN YPIA"/>
    <property type="match status" value="1"/>
</dbReference>
<reference evidence="4 5" key="1">
    <citation type="submission" date="2017-10" db="EMBL/GenBank/DDBJ databases">
        <title>Draft genome of Lysinibacillus fusiformis strain Juneja, a laboratory-derived pathogen of Drosophila melanogaster.</title>
        <authorList>
            <person name="Smith B.R."/>
            <person name="Unckless R.L."/>
        </authorList>
    </citation>
    <scope>NUCLEOTIDE SEQUENCE [LARGE SCALE GENOMIC DNA]</scope>
    <source>
        <strain evidence="4 5">Juneja</strain>
    </source>
</reference>
<sequence>MTVNNAMTEMMQALEQGDLALIDQLLESFLTKELPEEIYALAEIFMQYGYMKEADRVLEHLQFLFPEEAQLKIDRANVLMELGDEDEALDLLLEIEEASPEYPQALLVLADYYQMQGLFEVAEKRINEALAILPDEPLLHFAKAELLFETGRFLEAARLYEDLYEQQNEFAGIQLVERLAEVYRAGAAYETAFDYYVKALEDEVKPDILFGAAYSAFQSQKYEMAIKQLEELKELDPDYFSAYLLLAESYAMTEDNKKAYGAIQEGLKRDEYDKSLYLFAGKMALKNGLPEEAEQHLREAIALDPEYMEAVLALISVLGQQERHEDVIELFETLQQNDFEWSTLYPFAAEAYENLELYDRAYEFYRLAYNDFKEDATFLEKYVYFLLEEGKRSEAKEVLGQLINIQPGEPEWQEKLEALEFE</sequence>
<comment type="caution">
    <text evidence="4">The sequence shown here is derived from an EMBL/GenBank/DDBJ whole genome shotgun (WGS) entry which is preliminary data.</text>
</comment>
<dbReference type="Gene3D" id="1.25.40.10">
    <property type="entry name" value="Tetratricopeptide repeat domain"/>
    <property type="match status" value="2"/>
</dbReference>
<dbReference type="SUPFAM" id="SSF48452">
    <property type="entry name" value="TPR-like"/>
    <property type="match status" value="2"/>
</dbReference>
<dbReference type="Pfam" id="PF13429">
    <property type="entry name" value="TPR_15"/>
    <property type="match status" value="1"/>
</dbReference>
<dbReference type="InterPro" id="IPR011990">
    <property type="entry name" value="TPR-like_helical_dom_sf"/>
</dbReference>
<dbReference type="InterPro" id="IPR051012">
    <property type="entry name" value="CellSynth/LPSAsmb/PSIAsmb"/>
</dbReference>
<dbReference type="Pfam" id="PF13432">
    <property type="entry name" value="TPR_16"/>
    <property type="match status" value="1"/>
</dbReference>
<evidence type="ECO:0000313" key="5">
    <source>
        <dbReference type="Proteomes" id="UP000234956"/>
    </source>
</evidence>
<dbReference type="SMART" id="SM00028">
    <property type="entry name" value="TPR"/>
    <property type="match status" value="6"/>
</dbReference>
<dbReference type="EMBL" id="PDFK01000001">
    <property type="protein sequence ID" value="PKU52881.1"/>
    <property type="molecule type" value="Genomic_DNA"/>
</dbReference>
<name>A0A2I0V3K0_9BACI</name>
<protein>
    <submittedName>
        <fullName evidence="4">Uncharacterized protein</fullName>
    </submittedName>
</protein>
<keyword evidence="1" id="KW-0677">Repeat</keyword>
<dbReference type="PROSITE" id="PS50005">
    <property type="entry name" value="TPR"/>
    <property type="match status" value="1"/>
</dbReference>
<accession>A0A2I0V3K0</accession>
<dbReference type="RefSeq" id="WP_080717083.1">
    <property type="nucleotide sequence ID" value="NZ_JAZBNI010000010.1"/>
</dbReference>